<accession>A0A8T0FIJ1</accession>
<keyword evidence="10" id="KW-1185">Reference proteome</keyword>
<dbReference type="AlphaFoldDB" id="A0A8T0FIJ1"/>
<dbReference type="SUPFAM" id="SSF50729">
    <property type="entry name" value="PH domain-like"/>
    <property type="match status" value="1"/>
</dbReference>
<dbReference type="SMART" id="SM01195">
    <property type="entry name" value="FA"/>
    <property type="match status" value="1"/>
</dbReference>
<dbReference type="PANTHER" id="PTHR45858">
    <property type="entry name" value="FERM DOMAIN CONTAINING PROTEIN"/>
    <property type="match status" value="1"/>
</dbReference>
<dbReference type="InterPro" id="IPR041788">
    <property type="entry name" value="FARP1/FARP2/FRMD7_FERM_C"/>
</dbReference>
<dbReference type="InterPro" id="IPR000798">
    <property type="entry name" value="Ez/rad/moesin-like"/>
</dbReference>
<dbReference type="Pfam" id="PF09380">
    <property type="entry name" value="FERM_C"/>
    <property type="match status" value="1"/>
</dbReference>
<dbReference type="CDD" id="cd13193">
    <property type="entry name" value="FERM_C_FARP1-like"/>
    <property type="match status" value="1"/>
</dbReference>
<dbReference type="Gene3D" id="2.30.29.30">
    <property type="entry name" value="Pleckstrin-homology domain (PH domain)/Phosphotyrosine-binding domain (PTB)"/>
    <property type="match status" value="1"/>
</dbReference>
<feature type="region of interest" description="Disordered" evidence="7">
    <location>
        <begin position="1"/>
        <end position="32"/>
    </location>
</feature>
<dbReference type="Pfam" id="PF09379">
    <property type="entry name" value="FERM_N"/>
    <property type="match status" value="1"/>
</dbReference>
<evidence type="ECO:0000313" key="10">
    <source>
        <dbReference type="Proteomes" id="UP000807504"/>
    </source>
</evidence>
<comment type="caution">
    <text evidence="9">The sequence shown here is derived from an EMBL/GenBank/DDBJ whole genome shotgun (WGS) entry which is preliminary data.</text>
</comment>
<dbReference type="PRINTS" id="PR00661">
    <property type="entry name" value="ERMFAMILY"/>
</dbReference>
<evidence type="ECO:0000256" key="4">
    <source>
        <dbReference type="ARBA" id="ARBA00022737"/>
    </source>
</evidence>
<dbReference type="FunFam" id="3.10.20.90:FF:000040">
    <property type="entry name" value="FERM, RhoGEF and pleckstrin domain-containing protein"/>
    <property type="match status" value="1"/>
</dbReference>
<dbReference type="GO" id="GO:0009887">
    <property type="term" value="P:animal organ morphogenesis"/>
    <property type="evidence" value="ECO:0007669"/>
    <property type="project" value="UniProtKB-ARBA"/>
</dbReference>
<dbReference type="SMART" id="SM00295">
    <property type="entry name" value="B41"/>
    <property type="match status" value="1"/>
</dbReference>
<dbReference type="InterPro" id="IPR029071">
    <property type="entry name" value="Ubiquitin-like_domsf"/>
</dbReference>
<dbReference type="InterPro" id="IPR019748">
    <property type="entry name" value="FERM_central"/>
</dbReference>
<keyword evidence="5" id="KW-0965">Cell junction</keyword>
<dbReference type="FunFam" id="2.30.29.30:FF:000002">
    <property type="entry name" value="Band 4.1-like protein 5 isoform 1"/>
    <property type="match status" value="1"/>
</dbReference>
<dbReference type="InterPro" id="IPR000299">
    <property type="entry name" value="FERM_domain"/>
</dbReference>
<evidence type="ECO:0000313" key="9">
    <source>
        <dbReference type="EMBL" id="KAF8790811.1"/>
    </source>
</evidence>
<evidence type="ECO:0000256" key="6">
    <source>
        <dbReference type="ARBA" id="ARBA00043944"/>
    </source>
</evidence>
<comment type="subcellular location">
    <subcellularLocation>
        <location evidence="1">Cell junction</location>
        <location evidence="1">Adherens junction</location>
    </subcellularLocation>
    <subcellularLocation>
        <location evidence="6">Cell projection</location>
        <location evidence="6">Rhabdomere</location>
    </subcellularLocation>
</comment>
<sequence>MSSHGGGGASLPHSHSSPSGMYPTPSSPESRSLGKRLTVQVHFLDDSVASFNIQFKALGKVLFDQVCKLLNLLETDYFGLEYIDCAGTKFWLDYEKPMCRQMGLSMINPIMSFCVKFYTPDPAQLEEEYTRYLFSLQIKRDLAQGILLCNDNTAALMASYIVQAECGDFVSEDYPDHTYVSSFKFVPHQDAEFEHKIMENHKKHIGQSPAEADLNLLETARRCELYGIKMTPAKDSEGVPLNLAVAHMGVLVFQNYTKINTFSWAKIRKISFKRRKFLIKLHPEGYGYYKDTVDFVFESRNECKNFWKKCIENHAFFRCSEVKRLPRQKTRIFSRGSSFRYSGRTQKQMVEYVRENYVKRQPFQRSEMNYLFRGRGARSTSLRVSSTNRRGLGLVGSSLSAQPLLPVSSSQSCGSVILSHDVEVPSAYVSRPTSASQPSSPRVNKESSRVIANRSICIDTRSSYMERRDLPPGLLSSKLNKDVMEGELHSPDIISNYSEENYSDNFSDHYLSDNTSHNSYSLDHKHSLSDSVVYQNCRDTLTLSDNKSDHICNISSDSKAPFDTKQTSLGSEGEVAKGELLSNLIKDLSEICHQSSVEGEGVEEEIAATNGDITYVLHKLDKSQKSLSPLLKPPPKPVLRVEVEHALKSHGSPTLYARAGCFSTSKKNKFNHNIKNLMRSKTVDFVSVNQLPAADSFSSQDDSLEDSVGKVLKECHRKCHSEPINSRGLLKHSLSMHSSTDSQEMDYVTSNKDGSYYRFATDDLTDSIEMIISKKQGRKKLSKFKHSTTNASFEVPDTLDNKTLQYSDNARFILSSNSNDTVPQSESVKYMEESQTGNEKPLLKEQWIKHCPEEYLGDSSSSSEILYSGNSTSSLDDMLQLSDLRLYDTHLSSSEEDPTVADDDEFDQSHILDYQEENIGKQVLYEDGVPPKTVNESDCETCDENSLIEMADVLEDITEHTETFSEGETAQIIDDNLSCGSTRSIESIPSTPSKISSCIKEEIVSPVTSPNLVLQTPGNVLASLKKAFESPPPYQSPAKDLSSPVSQPRSSSNVHSETTSISTRCISSDEEMSRSPTSPLRSLREQCSTAHSPRSETDTEVRRKMISELELP</sequence>
<evidence type="ECO:0000256" key="1">
    <source>
        <dbReference type="ARBA" id="ARBA00004536"/>
    </source>
</evidence>
<feature type="region of interest" description="Disordered" evidence="7">
    <location>
        <begin position="1030"/>
        <end position="1112"/>
    </location>
</feature>
<dbReference type="SUPFAM" id="SSF54236">
    <property type="entry name" value="Ubiquitin-like"/>
    <property type="match status" value="1"/>
</dbReference>
<feature type="compositionally biased region" description="Low complexity" evidence="7">
    <location>
        <begin position="1042"/>
        <end position="1052"/>
    </location>
</feature>
<feature type="domain" description="FERM" evidence="8">
    <location>
        <begin position="37"/>
        <end position="321"/>
    </location>
</feature>
<dbReference type="CDD" id="cd17098">
    <property type="entry name" value="FERM_F1_FARP1_like"/>
    <property type="match status" value="1"/>
</dbReference>
<dbReference type="SMART" id="SM01196">
    <property type="entry name" value="FERM_C"/>
    <property type="match status" value="1"/>
</dbReference>
<dbReference type="Proteomes" id="UP000807504">
    <property type="component" value="Unassembled WGS sequence"/>
</dbReference>
<dbReference type="PROSITE" id="PS50057">
    <property type="entry name" value="FERM_3"/>
    <property type="match status" value="1"/>
</dbReference>
<dbReference type="InterPro" id="IPR014847">
    <property type="entry name" value="FA"/>
</dbReference>
<dbReference type="InterPro" id="IPR018979">
    <property type="entry name" value="FERM_N"/>
</dbReference>
<dbReference type="GO" id="GO:0048731">
    <property type="term" value="P:system development"/>
    <property type="evidence" value="ECO:0007669"/>
    <property type="project" value="UniProtKB-ARBA"/>
</dbReference>
<feature type="compositionally biased region" description="Basic and acidic residues" evidence="7">
    <location>
        <begin position="1093"/>
        <end position="1112"/>
    </location>
</feature>
<dbReference type="GO" id="GO:0005085">
    <property type="term" value="F:guanyl-nucleotide exchange factor activity"/>
    <property type="evidence" value="ECO:0007669"/>
    <property type="project" value="UniProtKB-KW"/>
</dbReference>
<reference evidence="9" key="2">
    <citation type="submission" date="2020-06" db="EMBL/GenBank/DDBJ databases">
        <authorList>
            <person name="Sheffer M."/>
        </authorList>
    </citation>
    <scope>NUCLEOTIDE SEQUENCE</scope>
</reference>
<evidence type="ECO:0000256" key="3">
    <source>
        <dbReference type="ARBA" id="ARBA00022658"/>
    </source>
</evidence>
<dbReference type="Gene3D" id="3.10.20.90">
    <property type="entry name" value="Phosphatidylinositol 3-kinase Catalytic Subunit, Chain A, domain 1"/>
    <property type="match status" value="1"/>
</dbReference>
<dbReference type="InterPro" id="IPR018980">
    <property type="entry name" value="FERM_PH-like_C"/>
</dbReference>
<proteinExistence type="predicted"/>
<dbReference type="SUPFAM" id="SSF47031">
    <property type="entry name" value="Second domain of FERM"/>
    <property type="match status" value="1"/>
</dbReference>
<evidence type="ECO:0000256" key="7">
    <source>
        <dbReference type="SAM" id="MobiDB-lite"/>
    </source>
</evidence>
<dbReference type="InterPro" id="IPR019749">
    <property type="entry name" value="Band_41_domain"/>
</dbReference>
<dbReference type="Pfam" id="PF08736">
    <property type="entry name" value="FA"/>
    <property type="match status" value="1"/>
</dbReference>
<feature type="compositionally biased region" description="Polar residues" evidence="7">
    <location>
        <begin position="1053"/>
        <end position="1066"/>
    </location>
</feature>
<dbReference type="CDD" id="cd14473">
    <property type="entry name" value="FERM_B-lobe"/>
    <property type="match status" value="1"/>
</dbReference>
<evidence type="ECO:0000256" key="5">
    <source>
        <dbReference type="ARBA" id="ARBA00022949"/>
    </source>
</evidence>
<keyword evidence="3" id="KW-0344">Guanine-nucleotide releasing factor</keyword>
<evidence type="ECO:0000256" key="2">
    <source>
        <dbReference type="ARBA" id="ARBA00022025"/>
    </source>
</evidence>
<name>A0A8T0FIJ1_ARGBR</name>
<dbReference type="PROSITE" id="PS00660">
    <property type="entry name" value="FERM_1"/>
    <property type="match status" value="1"/>
</dbReference>
<dbReference type="InterPro" id="IPR019747">
    <property type="entry name" value="FERM_CS"/>
</dbReference>
<reference evidence="9" key="1">
    <citation type="journal article" date="2020" name="bioRxiv">
        <title>Chromosome-level reference genome of the European wasp spider Argiope bruennichi: a resource for studies on range expansion and evolutionary adaptation.</title>
        <authorList>
            <person name="Sheffer M.M."/>
            <person name="Hoppe A."/>
            <person name="Krehenwinkel H."/>
            <person name="Uhl G."/>
            <person name="Kuss A.W."/>
            <person name="Jensen L."/>
            <person name="Jensen C."/>
            <person name="Gillespie R.G."/>
            <person name="Hoff K.J."/>
            <person name="Prost S."/>
        </authorList>
    </citation>
    <scope>NUCLEOTIDE SEQUENCE</scope>
</reference>
<organism evidence="9 10">
    <name type="scientific">Argiope bruennichi</name>
    <name type="common">Wasp spider</name>
    <name type="synonym">Aranea bruennichi</name>
    <dbReference type="NCBI Taxonomy" id="94029"/>
    <lineage>
        <taxon>Eukaryota</taxon>
        <taxon>Metazoa</taxon>
        <taxon>Ecdysozoa</taxon>
        <taxon>Arthropoda</taxon>
        <taxon>Chelicerata</taxon>
        <taxon>Arachnida</taxon>
        <taxon>Araneae</taxon>
        <taxon>Araneomorphae</taxon>
        <taxon>Entelegynae</taxon>
        <taxon>Araneoidea</taxon>
        <taxon>Araneidae</taxon>
        <taxon>Argiope</taxon>
    </lineage>
</organism>
<dbReference type="GO" id="GO:0005912">
    <property type="term" value="C:adherens junction"/>
    <property type="evidence" value="ECO:0007669"/>
    <property type="project" value="UniProtKB-SubCell"/>
</dbReference>
<protein>
    <recommendedName>
        <fullName evidence="2">Moesin/ezrin/radixin homolog 1</fullName>
    </recommendedName>
</protein>
<dbReference type="InterPro" id="IPR035963">
    <property type="entry name" value="FERM_2"/>
</dbReference>
<dbReference type="PANTHER" id="PTHR45858:SF5">
    <property type="entry name" value="MOESIN_EZRIN_RADIXIN HOMOLOG 1"/>
    <property type="match status" value="1"/>
</dbReference>
<dbReference type="Gene3D" id="1.20.80.10">
    <property type="match status" value="1"/>
</dbReference>
<dbReference type="InterPro" id="IPR051835">
    <property type="entry name" value="RAC1-GEF"/>
</dbReference>
<evidence type="ECO:0000259" key="8">
    <source>
        <dbReference type="PROSITE" id="PS50057"/>
    </source>
</evidence>
<dbReference type="GO" id="GO:0008092">
    <property type="term" value="F:cytoskeletal protein binding"/>
    <property type="evidence" value="ECO:0007669"/>
    <property type="project" value="InterPro"/>
</dbReference>
<dbReference type="PRINTS" id="PR00935">
    <property type="entry name" value="BAND41"/>
</dbReference>
<dbReference type="FunFam" id="1.20.80.10:FF:000005">
    <property type="entry name" value="FERM, RhoGEF and pleckstrin domain-containing protein 1"/>
    <property type="match status" value="1"/>
</dbReference>
<dbReference type="EMBL" id="JABXBU010000011">
    <property type="protein sequence ID" value="KAF8790811.1"/>
    <property type="molecule type" value="Genomic_DNA"/>
</dbReference>
<dbReference type="InterPro" id="IPR011993">
    <property type="entry name" value="PH-like_dom_sf"/>
</dbReference>
<dbReference type="Pfam" id="PF00373">
    <property type="entry name" value="FERM_M"/>
    <property type="match status" value="1"/>
</dbReference>
<dbReference type="GO" id="GO:0071944">
    <property type="term" value="C:cell periphery"/>
    <property type="evidence" value="ECO:0007669"/>
    <property type="project" value="UniProtKB-ARBA"/>
</dbReference>
<gene>
    <name evidence="9" type="ORF">HNY73_005773</name>
</gene>
<dbReference type="InterPro" id="IPR014352">
    <property type="entry name" value="FERM/acyl-CoA-bd_prot_sf"/>
</dbReference>
<keyword evidence="4" id="KW-0677">Repeat</keyword>